<dbReference type="PANTHER" id="PTHR28603">
    <property type="entry name" value="TRANSMEMBRANE PROTEIN 243"/>
    <property type="match status" value="1"/>
</dbReference>
<name>A0ABQ9EAM4_TEGGR</name>
<dbReference type="EMBL" id="JARBDR010000918">
    <property type="protein sequence ID" value="KAJ8302225.1"/>
    <property type="molecule type" value="Genomic_DNA"/>
</dbReference>
<sequence>MVKMSTSQYSDPASTPLFGDPQPRDRMLNLVVGILTSIAVLVTLISAFVFPHLPPNGVNVFFAVVIVMICASHLVLGC</sequence>
<feature type="transmembrane region" description="Helical" evidence="2">
    <location>
        <begin position="56"/>
        <end position="76"/>
    </location>
</feature>
<accession>A0ABQ9EAM4</accession>
<proteinExistence type="predicted"/>
<protein>
    <recommendedName>
        <fullName evidence="5">Transmembrane protein 243</fullName>
    </recommendedName>
</protein>
<gene>
    <name evidence="3" type="ORF">KUTeg_021212</name>
</gene>
<feature type="transmembrane region" description="Helical" evidence="2">
    <location>
        <begin position="27"/>
        <end position="50"/>
    </location>
</feature>
<evidence type="ECO:0000256" key="2">
    <source>
        <dbReference type="SAM" id="Phobius"/>
    </source>
</evidence>
<organism evidence="3 4">
    <name type="scientific">Tegillarca granosa</name>
    <name type="common">Malaysian cockle</name>
    <name type="synonym">Anadara granosa</name>
    <dbReference type="NCBI Taxonomy" id="220873"/>
    <lineage>
        <taxon>Eukaryota</taxon>
        <taxon>Metazoa</taxon>
        <taxon>Spiralia</taxon>
        <taxon>Lophotrochozoa</taxon>
        <taxon>Mollusca</taxon>
        <taxon>Bivalvia</taxon>
        <taxon>Autobranchia</taxon>
        <taxon>Pteriomorphia</taxon>
        <taxon>Arcoida</taxon>
        <taxon>Arcoidea</taxon>
        <taxon>Arcidae</taxon>
        <taxon>Tegillarca</taxon>
    </lineage>
</organism>
<evidence type="ECO:0000313" key="4">
    <source>
        <dbReference type="Proteomes" id="UP001217089"/>
    </source>
</evidence>
<comment type="caution">
    <text evidence="3">The sequence shown here is derived from an EMBL/GenBank/DDBJ whole genome shotgun (WGS) entry which is preliminary data.</text>
</comment>
<reference evidence="3 4" key="1">
    <citation type="submission" date="2022-12" db="EMBL/GenBank/DDBJ databases">
        <title>Chromosome-level genome of Tegillarca granosa.</title>
        <authorList>
            <person name="Kim J."/>
        </authorList>
    </citation>
    <scope>NUCLEOTIDE SEQUENCE [LARGE SCALE GENOMIC DNA]</scope>
    <source>
        <strain evidence="3">Teg-2019</strain>
        <tissue evidence="3">Adductor muscle</tissue>
    </source>
</reference>
<evidence type="ECO:0000256" key="1">
    <source>
        <dbReference type="SAM" id="MobiDB-lite"/>
    </source>
</evidence>
<dbReference type="PANTHER" id="PTHR28603:SF1">
    <property type="entry name" value="TRANSMEMBRANE PROTEIN 243"/>
    <property type="match status" value="1"/>
</dbReference>
<evidence type="ECO:0000313" key="3">
    <source>
        <dbReference type="EMBL" id="KAJ8302225.1"/>
    </source>
</evidence>
<feature type="compositionally biased region" description="Polar residues" evidence="1">
    <location>
        <begin position="1"/>
        <end position="13"/>
    </location>
</feature>
<keyword evidence="2" id="KW-0812">Transmembrane</keyword>
<keyword evidence="4" id="KW-1185">Reference proteome</keyword>
<keyword evidence="2" id="KW-0472">Membrane</keyword>
<dbReference type="Proteomes" id="UP001217089">
    <property type="component" value="Unassembled WGS sequence"/>
</dbReference>
<feature type="region of interest" description="Disordered" evidence="1">
    <location>
        <begin position="1"/>
        <end position="23"/>
    </location>
</feature>
<keyword evidence="2" id="KW-1133">Transmembrane helix</keyword>
<dbReference type="Pfam" id="PF10856">
    <property type="entry name" value="DUF2678"/>
    <property type="match status" value="1"/>
</dbReference>
<dbReference type="InterPro" id="IPR022564">
    <property type="entry name" value="DUF2678"/>
</dbReference>
<evidence type="ECO:0008006" key="5">
    <source>
        <dbReference type="Google" id="ProtNLM"/>
    </source>
</evidence>